<proteinExistence type="predicted"/>
<comment type="caution">
    <text evidence="2">The sequence shown here is derived from an EMBL/GenBank/DDBJ whole genome shotgun (WGS) entry which is preliminary data.</text>
</comment>
<dbReference type="EMBL" id="BARS01051868">
    <property type="protein sequence ID" value="GAG49444.1"/>
    <property type="molecule type" value="Genomic_DNA"/>
</dbReference>
<protein>
    <submittedName>
        <fullName evidence="2">Uncharacterized protein</fullName>
    </submittedName>
</protein>
<gene>
    <name evidence="2" type="ORF">S01H1_77194</name>
</gene>
<dbReference type="AlphaFoldDB" id="X0Y0W5"/>
<evidence type="ECO:0000256" key="1">
    <source>
        <dbReference type="SAM" id="MobiDB-lite"/>
    </source>
</evidence>
<accession>X0Y0W5</accession>
<name>X0Y0W5_9ZZZZ</name>
<organism evidence="2">
    <name type="scientific">marine sediment metagenome</name>
    <dbReference type="NCBI Taxonomy" id="412755"/>
    <lineage>
        <taxon>unclassified sequences</taxon>
        <taxon>metagenomes</taxon>
        <taxon>ecological metagenomes</taxon>
    </lineage>
</organism>
<reference evidence="2" key="1">
    <citation type="journal article" date="2014" name="Front. Microbiol.">
        <title>High frequency of phylogenetically diverse reductive dehalogenase-homologous genes in deep subseafloor sedimentary metagenomes.</title>
        <authorList>
            <person name="Kawai M."/>
            <person name="Futagami T."/>
            <person name="Toyoda A."/>
            <person name="Takaki Y."/>
            <person name="Nishi S."/>
            <person name="Hori S."/>
            <person name="Arai W."/>
            <person name="Tsubouchi T."/>
            <person name="Morono Y."/>
            <person name="Uchiyama I."/>
            <person name="Ito T."/>
            <person name="Fujiyama A."/>
            <person name="Inagaki F."/>
            <person name="Takami H."/>
        </authorList>
    </citation>
    <scope>NUCLEOTIDE SEQUENCE</scope>
    <source>
        <strain evidence="2">Expedition CK06-06</strain>
    </source>
</reference>
<sequence>MKSAKAVGGGVRSARAAKAKHGKEGNFIAEARRGVTQLSKANA</sequence>
<feature type="region of interest" description="Disordered" evidence="1">
    <location>
        <begin position="1"/>
        <end position="22"/>
    </location>
</feature>
<feature type="compositionally biased region" description="Low complexity" evidence="1">
    <location>
        <begin position="1"/>
        <end position="14"/>
    </location>
</feature>
<evidence type="ECO:0000313" key="2">
    <source>
        <dbReference type="EMBL" id="GAG49444.1"/>
    </source>
</evidence>